<feature type="region of interest" description="Disordered" evidence="1">
    <location>
        <begin position="73"/>
        <end position="147"/>
    </location>
</feature>
<feature type="compositionally biased region" description="Polar residues" evidence="1">
    <location>
        <begin position="457"/>
        <end position="471"/>
    </location>
</feature>
<gene>
    <name evidence="2" type="ORF">RHOBADRAFT_53331</name>
</gene>
<proteinExistence type="predicted"/>
<feature type="compositionally biased region" description="Low complexity" evidence="1">
    <location>
        <begin position="24"/>
        <end position="35"/>
    </location>
</feature>
<evidence type="ECO:0000313" key="3">
    <source>
        <dbReference type="Proteomes" id="UP000053890"/>
    </source>
</evidence>
<organism evidence="2 3">
    <name type="scientific">Rhodotorula graminis (strain WP1)</name>
    <dbReference type="NCBI Taxonomy" id="578459"/>
    <lineage>
        <taxon>Eukaryota</taxon>
        <taxon>Fungi</taxon>
        <taxon>Dikarya</taxon>
        <taxon>Basidiomycota</taxon>
        <taxon>Pucciniomycotina</taxon>
        <taxon>Microbotryomycetes</taxon>
        <taxon>Sporidiobolales</taxon>
        <taxon>Sporidiobolaceae</taxon>
        <taxon>Rhodotorula</taxon>
    </lineage>
</organism>
<name>A0A194S423_RHOGW</name>
<keyword evidence="3" id="KW-1185">Reference proteome</keyword>
<dbReference type="OMA" id="NSMYRNA"/>
<accession>A0A194S423</accession>
<feature type="compositionally biased region" description="Basic and acidic residues" evidence="1">
    <location>
        <begin position="269"/>
        <end position="283"/>
    </location>
</feature>
<feature type="compositionally biased region" description="Low complexity" evidence="1">
    <location>
        <begin position="734"/>
        <end position="743"/>
    </location>
</feature>
<feature type="compositionally biased region" description="Pro residues" evidence="1">
    <location>
        <begin position="788"/>
        <end position="801"/>
    </location>
</feature>
<dbReference type="Proteomes" id="UP000053890">
    <property type="component" value="Unassembled WGS sequence"/>
</dbReference>
<evidence type="ECO:0000313" key="2">
    <source>
        <dbReference type="EMBL" id="KPV75342.1"/>
    </source>
</evidence>
<dbReference type="STRING" id="578459.A0A194S423"/>
<feature type="region of interest" description="Disordered" evidence="1">
    <location>
        <begin position="1"/>
        <end position="51"/>
    </location>
</feature>
<evidence type="ECO:0000256" key="1">
    <source>
        <dbReference type="SAM" id="MobiDB-lite"/>
    </source>
</evidence>
<dbReference type="OrthoDB" id="303614at2759"/>
<dbReference type="AlphaFoldDB" id="A0A194S423"/>
<protein>
    <recommendedName>
        <fullName evidence="4">GAF domain-containing protein</fullName>
    </recommendedName>
</protein>
<reference evidence="2 3" key="1">
    <citation type="journal article" date="2015" name="Front. Microbiol.">
        <title>Genome sequence of the plant growth promoting endophytic yeast Rhodotorula graminis WP1.</title>
        <authorList>
            <person name="Firrincieli A."/>
            <person name="Otillar R."/>
            <person name="Salamov A."/>
            <person name="Schmutz J."/>
            <person name="Khan Z."/>
            <person name="Redman R.S."/>
            <person name="Fleck N.D."/>
            <person name="Lindquist E."/>
            <person name="Grigoriev I.V."/>
            <person name="Doty S.L."/>
        </authorList>
    </citation>
    <scope>NUCLEOTIDE SEQUENCE [LARGE SCALE GENOMIC DNA]</scope>
    <source>
        <strain evidence="2 3">WP1</strain>
    </source>
</reference>
<feature type="compositionally biased region" description="Polar residues" evidence="1">
    <location>
        <begin position="418"/>
        <end position="438"/>
    </location>
</feature>
<feature type="region of interest" description="Disordered" evidence="1">
    <location>
        <begin position="418"/>
        <end position="491"/>
    </location>
</feature>
<evidence type="ECO:0008006" key="4">
    <source>
        <dbReference type="Google" id="ProtNLM"/>
    </source>
</evidence>
<feature type="compositionally biased region" description="Basic and acidic residues" evidence="1">
    <location>
        <begin position="770"/>
        <end position="784"/>
    </location>
</feature>
<feature type="region of interest" description="Disordered" evidence="1">
    <location>
        <begin position="259"/>
        <end position="310"/>
    </location>
</feature>
<dbReference type="RefSeq" id="XP_018271391.1">
    <property type="nucleotide sequence ID" value="XM_018416786.1"/>
</dbReference>
<dbReference type="GeneID" id="28977234"/>
<dbReference type="PANTHER" id="PTHR43102:SF2">
    <property type="entry name" value="GAF DOMAIN-CONTAINING PROTEIN"/>
    <property type="match status" value="1"/>
</dbReference>
<feature type="region of interest" description="Disordered" evidence="1">
    <location>
        <begin position="724"/>
        <end position="812"/>
    </location>
</feature>
<dbReference type="EMBL" id="KQ474078">
    <property type="protein sequence ID" value="KPV75342.1"/>
    <property type="molecule type" value="Genomic_DNA"/>
</dbReference>
<dbReference type="PANTHER" id="PTHR43102">
    <property type="entry name" value="SLR1143 PROTEIN"/>
    <property type="match status" value="1"/>
</dbReference>
<feature type="compositionally biased region" description="Basic and acidic residues" evidence="1">
    <location>
        <begin position="295"/>
        <end position="307"/>
    </location>
</feature>
<sequence length="963" mass="99429">MDTAAGPVPPQPAHDDDEARDEVAALPRAAAGDADAAARMDDERDETTTAVDEVLVPYTFGRTPSLKLDVDHRLPLASRTVRPRLEHRTSSHSSYSSSIGIAAPPPQQPSGVLPAPRPYALPPGLAHSPQPPPFASPGLASYSPTGPFRTVAPPSTRPVQPFPRSGVPSMAAPRSARISYEPPIPLDVQILLLTTPPPPAPASRTSLSSVSSRASTLARSDAQAYRDELLAAERARRAREDKRLAGKARRLLSGSVSYLSGGGGGTAGRRAEDLAGGTARDDDAGVPTKAFESLDLNRSRGSRDSRRGAGRIDSTTAVEFVPKTWDEYTAAYAAGQLDLEDPPFPPLGALLSISATFPSAAAPHRAGAASLSPYEAAHFPAPLHLSPVTPTRERLLAQLDLLGETYLLPSASAVPLHVSTTTGSPVPSLPSAGSSVTSGRRDSLVQSVHAAAGRRASNASTAPSTTHSGPSPATKGGAVFPSSSYAPPPSSPAMMVNAQPYGQHLSHAPPVDAISAMTLRNHPALLTLLRRALYAPLGSQALFKPVPKAAIITLFPTAASSHVTILASVGLPTRTTTLPVSHALDAHVLLAGERGLVVPDTERDWRFRGNEVVCKSPSNPMSGTFGASPSGLGIRFFAGVPIFAPSLPSLAGFEEEAGGRIAIGTVSLLDDWPRTSKFGSSDRANLRSLASQVTHEIDRFLREREQHRFARRTSVSSTVASASALGAGGGGGNSAVSQTTARTATRERARKAASGGSGVERAGEGGHVSWDGRRGSTSGSEREGGPAAPAPTAPLPTPPPSTGAGAHASPVADTSSSSVFATACTSLAQSLDLSLVYVVSLDLASCAPAPSIVGQPALTLVAAHNLPSDSNASFDPALHLRALRAPEGGLLYRSPTATAAGEGAQATGAGGFASGILLPVAESTETGYVLAGYTTERRRKWGEAEMGEFDKVRDRLASVVPSP</sequence>